<dbReference type="Proteomes" id="UP000320672">
    <property type="component" value="Chromosome"/>
</dbReference>
<feature type="domain" description="Urease accessory protein UreH-like transmembrane" evidence="2">
    <location>
        <begin position="8"/>
        <end position="217"/>
    </location>
</feature>
<dbReference type="EMBL" id="CP036262">
    <property type="protein sequence ID" value="QDS93524.1"/>
    <property type="molecule type" value="Genomic_DNA"/>
</dbReference>
<feature type="transmembrane region" description="Helical" evidence="1">
    <location>
        <begin position="83"/>
        <end position="104"/>
    </location>
</feature>
<feature type="transmembrane region" description="Helical" evidence="1">
    <location>
        <begin position="137"/>
        <end position="162"/>
    </location>
</feature>
<name>A0A517MF60_9BACT</name>
<dbReference type="KEGG" id="rml:FF011L_22940"/>
<dbReference type="OrthoDB" id="9800141at2"/>
<keyword evidence="1" id="KW-1133">Transmembrane helix</keyword>
<reference evidence="3 4" key="1">
    <citation type="submission" date="2019-02" db="EMBL/GenBank/DDBJ databases">
        <title>Deep-cultivation of Planctomycetes and their phenomic and genomic characterization uncovers novel biology.</title>
        <authorList>
            <person name="Wiegand S."/>
            <person name="Jogler M."/>
            <person name="Boedeker C."/>
            <person name="Pinto D."/>
            <person name="Vollmers J."/>
            <person name="Rivas-Marin E."/>
            <person name="Kohn T."/>
            <person name="Peeters S.H."/>
            <person name="Heuer A."/>
            <person name="Rast P."/>
            <person name="Oberbeckmann S."/>
            <person name="Bunk B."/>
            <person name="Jeske O."/>
            <person name="Meyerdierks A."/>
            <person name="Storesund J.E."/>
            <person name="Kallscheuer N."/>
            <person name="Luecker S."/>
            <person name="Lage O.M."/>
            <person name="Pohl T."/>
            <person name="Merkel B.J."/>
            <person name="Hornburger P."/>
            <person name="Mueller R.-W."/>
            <person name="Bruemmer F."/>
            <person name="Labrenz M."/>
            <person name="Spormann A.M."/>
            <person name="Op den Camp H."/>
            <person name="Overmann J."/>
            <person name="Amann R."/>
            <person name="Jetten M.S.M."/>
            <person name="Mascher T."/>
            <person name="Medema M.H."/>
            <person name="Devos D.P."/>
            <person name="Kaster A.-K."/>
            <person name="Ovreas L."/>
            <person name="Rohde M."/>
            <person name="Galperin M.Y."/>
            <person name="Jogler C."/>
        </authorList>
    </citation>
    <scope>NUCLEOTIDE SEQUENCE [LARGE SCALE GENOMIC DNA]</scope>
    <source>
        <strain evidence="3 4">FF011L</strain>
    </source>
</reference>
<gene>
    <name evidence="3" type="ORF">FF011L_22940</name>
</gene>
<dbReference type="RefSeq" id="WP_145351671.1">
    <property type="nucleotide sequence ID" value="NZ_CP036262.1"/>
</dbReference>
<sequence>MWILLAAVLTASVLGSMHCVGMCGPLAIWASGAGERQPRKTVFASTSLYHFGRLLTYTLVGFAAGAIGSFVDWTGDAVGFQIAAARTVGGVMIVLGVFKLRALLVPPPMPTDGHSPPASKIGGLLVRLRPYIFQLPIPLRAVVTGLLTTLLPCGWLYMFALFAAGTGSPVTGGLVMAAFWLGSVPALVGLVAGTQVLARRFTRLVPIAASLLLILTGCFTTSGRGFANLQSLTAFQNTVQSDRLDGESDPAALLQRVRTVGDAPLPCCEDLSIETEPS</sequence>
<feature type="transmembrane region" description="Helical" evidence="1">
    <location>
        <begin position="174"/>
        <end position="198"/>
    </location>
</feature>
<feature type="transmembrane region" description="Helical" evidence="1">
    <location>
        <begin position="204"/>
        <end position="222"/>
    </location>
</feature>
<proteinExistence type="predicted"/>
<evidence type="ECO:0000313" key="4">
    <source>
        <dbReference type="Proteomes" id="UP000320672"/>
    </source>
</evidence>
<dbReference type="PANTHER" id="PTHR42208:SF1">
    <property type="entry name" value="HEAVY METAL TRANSPORTER"/>
    <property type="match status" value="1"/>
</dbReference>
<keyword evidence="1" id="KW-0472">Membrane</keyword>
<keyword evidence="4" id="KW-1185">Reference proteome</keyword>
<feature type="transmembrane region" description="Helical" evidence="1">
    <location>
        <begin position="48"/>
        <end position="71"/>
    </location>
</feature>
<dbReference type="AlphaFoldDB" id="A0A517MF60"/>
<dbReference type="InterPro" id="IPR039447">
    <property type="entry name" value="UreH-like_TM_dom"/>
</dbReference>
<protein>
    <recommendedName>
        <fullName evidence="2">Urease accessory protein UreH-like transmembrane domain-containing protein</fullName>
    </recommendedName>
</protein>
<dbReference type="Pfam" id="PF13386">
    <property type="entry name" value="DsbD_2"/>
    <property type="match status" value="1"/>
</dbReference>
<evidence type="ECO:0000313" key="3">
    <source>
        <dbReference type="EMBL" id="QDS93524.1"/>
    </source>
</evidence>
<organism evidence="3 4">
    <name type="scientific">Roseimaritima multifibrata</name>
    <dbReference type="NCBI Taxonomy" id="1930274"/>
    <lineage>
        <taxon>Bacteria</taxon>
        <taxon>Pseudomonadati</taxon>
        <taxon>Planctomycetota</taxon>
        <taxon>Planctomycetia</taxon>
        <taxon>Pirellulales</taxon>
        <taxon>Pirellulaceae</taxon>
        <taxon>Roseimaritima</taxon>
    </lineage>
</organism>
<accession>A0A517MF60</accession>
<evidence type="ECO:0000256" key="1">
    <source>
        <dbReference type="SAM" id="Phobius"/>
    </source>
</evidence>
<keyword evidence="1" id="KW-0812">Transmembrane</keyword>
<evidence type="ECO:0000259" key="2">
    <source>
        <dbReference type="Pfam" id="PF13386"/>
    </source>
</evidence>
<dbReference type="PANTHER" id="PTHR42208">
    <property type="entry name" value="HEAVY METAL TRANSPORTER-RELATED"/>
    <property type="match status" value="1"/>
</dbReference>